<organism evidence="9 10">
    <name type="scientific">Pararhodobacter oceanensis</name>
    <dbReference type="NCBI Taxonomy" id="2172121"/>
    <lineage>
        <taxon>Bacteria</taxon>
        <taxon>Pseudomonadati</taxon>
        <taxon>Pseudomonadota</taxon>
        <taxon>Alphaproteobacteria</taxon>
        <taxon>Rhodobacterales</taxon>
        <taxon>Paracoccaceae</taxon>
        <taxon>Pararhodobacter</taxon>
    </lineage>
</organism>
<dbReference type="PROSITE" id="PS50893">
    <property type="entry name" value="ABC_TRANSPORTER_2"/>
    <property type="match status" value="1"/>
</dbReference>
<evidence type="ECO:0000256" key="1">
    <source>
        <dbReference type="ARBA" id="ARBA00004417"/>
    </source>
</evidence>
<keyword evidence="3" id="KW-0813">Transport</keyword>
<dbReference type="CDD" id="cd03257">
    <property type="entry name" value="ABC_NikE_OppD_transporters"/>
    <property type="match status" value="1"/>
</dbReference>
<dbReference type="InterPro" id="IPR027417">
    <property type="entry name" value="P-loop_NTPase"/>
</dbReference>
<dbReference type="GO" id="GO:0015833">
    <property type="term" value="P:peptide transport"/>
    <property type="evidence" value="ECO:0007669"/>
    <property type="project" value="InterPro"/>
</dbReference>
<keyword evidence="4" id="KW-1003">Cell membrane</keyword>
<dbReference type="InterPro" id="IPR050388">
    <property type="entry name" value="ABC_Ni/Peptide_Import"/>
</dbReference>
<gene>
    <name evidence="9" type="ORF">DDE20_15935</name>
</gene>
<sequence length="290" mass="31576">MSTLLDIQDLRLSFKGLRGITDVLHGISLSIAAGERVALVGESGSGKSVIARIVLGLLQETRSARVSGKVGFDGAEINTMRPRDRAKLRGTEMSMIFQDPTSSLNPTFTIGNQFAEVMRRRDPKLSRAACDARAIEMLTEVSIPNPDRILENYPFQLSGGMNQRVMIAMALVNHPKLLLADEPGTALDVSVQAQTLRLMHDLVEKHGTAVLFISHNLGVVREFADRVYVIYRGNIVEEGPTASVFHNPGHAYTRALMDAVPRITGAGLPEVPEVSDAFLAPMVRHDRGAA</sequence>
<dbReference type="FunFam" id="3.40.50.300:FF:000016">
    <property type="entry name" value="Oligopeptide ABC transporter ATP-binding component"/>
    <property type="match status" value="1"/>
</dbReference>
<accession>A0A2T8HQT5</accession>
<reference evidence="9 10" key="1">
    <citation type="submission" date="2018-04" db="EMBL/GenBank/DDBJ databases">
        <title>Pararhodobacter oceanense sp. nov., isolated from marine intertidal sediment.</title>
        <authorList>
            <person name="Wang X.-L."/>
            <person name="Du Z.-J."/>
        </authorList>
    </citation>
    <scope>NUCLEOTIDE SEQUENCE [LARGE SCALE GENOMIC DNA]</scope>
    <source>
        <strain evidence="9 10">AM505</strain>
    </source>
</reference>
<evidence type="ECO:0000256" key="7">
    <source>
        <dbReference type="ARBA" id="ARBA00023136"/>
    </source>
</evidence>
<keyword evidence="5" id="KW-0547">Nucleotide-binding</keyword>
<dbReference type="AlphaFoldDB" id="A0A2T8HQT5"/>
<evidence type="ECO:0000256" key="5">
    <source>
        <dbReference type="ARBA" id="ARBA00022741"/>
    </source>
</evidence>
<evidence type="ECO:0000313" key="10">
    <source>
        <dbReference type="Proteomes" id="UP000245911"/>
    </source>
</evidence>
<evidence type="ECO:0000259" key="8">
    <source>
        <dbReference type="PROSITE" id="PS50893"/>
    </source>
</evidence>
<dbReference type="OrthoDB" id="9802264at2"/>
<dbReference type="Gene3D" id="3.40.50.300">
    <property type="entry name" value="P-loop containing nucleotide triphosphate hydrolases"/>
    <property type="match status" value="1"/>
</dbReference>
<evidence type="ECO:0000256" key="3">
    <source>
        <dbReference type="ARBA" id="ARBA00022448"/>
    </source>
</evidence>
<dbReference type="SUPFAM" id="SSF52540">
    <property type="entry name" value="P-loop containing nucleoside triphosphate hydrolases"/>
    <property type="match status" value="1"/>
</dbReference>
<dbReference type="PANTHER" id="PTHR43297">
    <property type="entry name" value="OLIGOPEPTIDE TRANSPORT ATP-BINDING PROTEIN APPD"/>
    <property type="match status" value="1"/>
</dbReference>
<dbReference type="GO" id="GO:0016887">
    <property type="term" value="F:ATP hydrolysis activity"/>
    <property type="evidence" value="ECO:0007669"/>
    <property type="project" value="InterPro"/>
</dbReference>
<dbReference type="GO" id="GO:0055085">
    <property type="term" value="P:transmembrane transport"/>
    <property type="evidence" value="ECO:0007669"/>
    <property type="project" value="UniProtKB-ARBA"/>
</dbReference>
<dbReference type="Proteomes" id="UP000245911">
    <property type="component" value="Unassembled WGS sequence"/>
</dbReference>
<dbReference type="EMBL" id="QDKM01000009">
    <property type="protein sequence ID" value="PVH27790.1"/>
    <property type="molecule type" value="Genomic_DNA"/>
</dbReference>
<evidence type="ECO:0000256" key="6">
    <source>
        <dbReference type="ARBA" id="ARBA00022840"/>
    </source>
</evidence>
<dbReference type="InterPro" id="IPR003593">
    <property type="entry name" value="AAA+_ATPase"/>
</dbReference>
<evidence type="ECO:0000256" key="2">
    <source>
        <dbReference type="ARBA" id="ARBA00005417"/>
    </source>
</evidence>
<name>A0A2T8HQT5_9RHOB</name>
<keyword evidence="7" id="KW-0472">Membrane</keyword>
<dbReference type="PANTHER" id="PTHR43297:SF2">
    <property type="entry name" value="DIPEPTIDE TRANSPORT ATP-BINDING PROTEIN DPPD"/>
    <property type="match status" value="1"/>
</dbReference>
<dbReference type="RefSeq" id="WP_116559518.1">
    <property type="nucleotide sequence ID" value="NZ_QDKM01000009.1"/>
</dbReference>
<dbReference type="Pfam" id="PF00005">
    <property type="entry name" value="ABC_tran"/>
    <property type="match status" value="1"/>
</dbReference>
<dbReference type="InterPro" id="IPR013563">
    <property type="entry name" value="Oligopep_ABC_C"/>
</dbReference>
<dbReference type="GO" id="GO:0005886">
    <property type="term" value="C:plasma membrane"/>
    <property type="evidence" value="ECO:0007669"/>
    <property type="project" value="UniProtKB-SubCell"/>
</dbReference>
<evidence type="ECO:0000313" key="9">
    <source>
        <dbReference type="EMBL" id="PVH27790.1"/>
    </source>
</evidence>
<comment type="caution">
    <text evidence="9">The sequence shown here is derived from an EMBL/GenBank/DDBJ whole genome shotgun (WGS) entry which is preliminary data.</text>
</comment>
<dbReference type="InterPro" id="IPR003439">
    <property type="entry name" value="ABC_transporter-like_ATP-bd"/>
</dbReference>
<feature type="domain" description="ABC transporter" evidence="8">
    <location>
        <begin position="5"/>
        <end position="257"/>
    </location>
</feature>
<proteinExistence type="inferred from homology"/>
<keyword evidence="6 9" id="KW-0067">ATP-binding</keyword>
<dbReference type="Pfam" id="PF08352">
    <property type="entry name" value="oligo_HPY"/>
    <property type="match status" value="1"/>
</dbReference>
<comment type="subcellular location">
    <subcellularLocation>
        <location evidence="1">Cell inner membrane</location>
        <topology evidence="1">Peripheral membrane protein</topology>
    </subcellularLocation>
</comment>
<dbReference type="GO" id="GO:0005524">
    <property type="term" value="F:ATP binding"/>
    <property type="evidence" value="ECO:0007669"/>
    <property type="project" value="UniProtKB-KW"/>
</dbReference>
<keyword evidence="10" id="KW-1185">Reference proteome</keyword>
<comment type="similarity">
    <text evidence="2">Belongs to the ABC transporter superfamily.</text>
</comment>
<protein>
    <submittedName>
        <fullName evidence="9">Dipeptide/oligopeptide/nickel ABC transporter ATP-binding protein</fullName>
    </submittedName>
</protein>
<dbReference type="SMART" id="SM00382">
    <property type="entry name" value="AAA"/>
    <property type="match status" value="1"/>
</dbReference>
<evidence type="ECO:0000256" key="4">
    <source>
        <dbReference type="ARBA" id="ARBA00022475"/>
    </source>
</evidence>